<dbReference type="GO" id="GO:0005975">
    <property type="term" value="P:carbohydrate metabolic process"/>
    <property type="evidence" value="ECO:0007669"/>
    <property type="project" value="InterPro"/>
</dbReference>
<accession>A0A6J7GGY2</accession>
<sequence length="247" mass="26429">MIAPIVVGGVVVVGAAGLTAFHAGPALAGVSPIGYRLTPNLVGRGRAGHVALTFDDGPDPVSTPAILSALDDLGWKATFFMLGTKARLAPGLVGEIAAAGHEIAVHGDEHLNVLRRRPQAVRDDIQRALDTLTDLSGAVPMWFRPPFGILSGTALRKAKQVGLRTVLWTAWGRDWRKEATPESIRDDVVKRYLDGGTILLHDTDGESYQDSWRNTLGSLPLISQEITTRGLTVGPLRDHGINSEKNV</sequence>
<evidence type="ECO:0000313" key="5">
    <source>
        <dbReference type="EMBL" id="CAB5018339.1"/>
    </source>
</evidence>
<dbReference type="InterPro" id="IPR050248">
    <property type="entry name" value="Polysacc_deacetylase_ArnD"/>
</dbReference>
<reference evidence="3" key="1">
    <citation type="submission" date="2020-05" db="EMBL/GenBank/DDBJ databases">
        <authorList>
            <person name="Chiriac C."/>
            <person name="Salcher M."/>
            <person name="Ghai R."/>
            <person name="Kavagutti S V."/>
        </authorList>
    </citation>
    <scope>NUCLEOTIDE SEQUENCE</scope>
</reference>
<dbReference type="EMBL" id="CAFBPQ010000009">
    <property type="protein sequence ID" value="CAB5018339.1"/>
    <property type="molecule type" value="Genomic_DNA"/>
</dbReference>
<name>A0A6J7GGY2_9ZZZZ</name>
<protein>
    <submittedName>
        <fullName evidence="3">Unannotated protein</fullName>
    </submittedName>
</protein>
<dbReference type="EMBL" id="CAEZYK010000130">
    <property type="protein sequence ID" value="CAB4735574.1"/>
    <property type="molecule type" value="Genomic_DNA"/>
</dbReference>
<dbReference type="EMBL" id="CAFBMM010000018">
    <property type="protein sequence ID" value="CAB4902609.1"/>
    <property type="molecule type" value="Genomic_DNA"/>
</dbReference>
<dbReference type="PANTHER" id="PTHR10587">
    <property type="entry name" value="GLYCOSYL TRANSFERASE-RELATED"/>
    <property type="match status" value="1"/>
</dbReference>
<dbReference type="CDD" id="cd10959">
    <property type="entry name" value="CE4_NodB_like_3"/>
    <property type="match status" value="1"/>
</dbReference>
<dbReference type="AlphaFoldDB" id="A0A6J7GGY2"/>
<dbReference type="InterPro" id="IPR011330">
    <property type="entry name" value="Glyco_hydro/deAcase_b/a-brl"/>
</dbReference>
<dbReference type="Pfam" id="PF01522">
    <property type="entry name" value="Polysacc_deac_1"/>
    <property type="match status" value="1"/>
</dbReference>
<dbReference type="EMBL" id="CAFBOF010000005">
    <property type="protein sequence ID" value="CAB4971430.1"/>
    <property type="molecule type" value="Genomic_DNA"/>
</dbReference>
<dbReference type="PANTHER" id="PTHR10587:SF137">
    <property type="entry name" value="4-DEOXY-4-FORMAMIDO-L-ARABINOSE-PHOSPHOUNDECAPRENOL DEFORMYLASE ARND-RELATED"/>
    <property type="match status" value="1"/>
</dbReference>
<organism evidence="3">
    <name type="scientific">freshwater metagenome</name>
    <dbReference type="NCBI Taxonomy" id="449393"/>
    <lineage>
        <taxon>unclassified sequences</taxon>
        <taxon>metagenomes</taxon>
        <taxon>ecological metagenomes</taxon>
    </lineage>
</organism>
<dbReference type="GO" id="GO:0016810">
    <property type="term" value="F:hydrolase activity, acting on carbon-nitrogen (but not peptide) bonds"/>
    <property type="evidence" value="ECO:0007669"/>
    <property type="project" value="InterPro"/>
</dbReference>
<dbReference type="Gene3D" id="3.20.20.370">
    <property type="entry name" value="Glycoside hydrolase/deacetylase"/>
    <property type="match status" value="1"/>
</dbReference>
<evidence type="ECO:0000313" key="2">
    <source>
        <dbReference type="EMBL" id="CAB4735574.1"/>
    </source>
</evidence>
<evidence type="ECO:0000313" key="3">
    <source>
        <dbReference type="EMBL" id="CAB4902609.1"/>
    </source>
</evidence>
<dbReference type="SUPFAM" id="SSF88713">
    <property type="entry name" value="Glycoside hydrolase/deacetylase"/>
    <property type="match status" value="1"/>
</dbReference>
<feature type="domain" description="NodB homology" evidence="1">
    <location>
        <begin position="48"/>
        <end position="234"/>
    </location>
</feature>
<evidence type="ECO:0000313" key="4">
    <source>
        <dbReference type="EMBL" id="CAB4971430.1"/>
    </source>
</evidence>
<dbReference type="InterPro" id="IPR002509">
    <property type="entry name" value="NODB_dom"/>
</dbReference>
<dbReference type="PROSITE" id="PS51677">
    <property type="entry name" value="NODB"/>
    <property type="match status" value="1"/>
</dbReference>
<gene>
    <name evidence="2" type="ORF">UFOPK2683_01563</name>
    <name evidence="3" type="ORF">UFOPK3605_00568</name>
    <name evidence="4" type="ORF">UFOPK3897_00464</name>
    <name evidence="5" type="ORF">UFOPK4121_00492</name>
</gene>
<evidence type="ECO:0000259" key="1">
    <source>
        <dbReference type="PROSITE" id="PS51677"/>
    </source>
</evidence>
<proteinExistence type="predicted"/>